<keyword evidence="1" id="KW-0479">Metal-binding</keyword>
<evidence type="ECO:0000256" key="1">
    <source>
        <dbReference type="ARBA" id="ARBA00022723"/>
    </source>
</evidence>
<evidence type="ECO:0000256" key="7">
    <source>
        <dbReference type="SAM" id="MobiDB-lite"/>
    </source>
</evidence>
<proteinExistence type="predicted"/>
<dbReference type="GO" id="GO:0008270">
    <property type="term" value="F:zinc ion binding"/>
    <property type="evidence" value="ECO:0007669"/>
    <property type="project" value="UniProtKB-KW"/>
</dbReference>
<dbReference type="GO" id="GO:0003677">
    <property type="term" value="F:DNA binding"/>
    <property type="evidence" value="ECO:0007669"/>
    <property type="project" value="UniProtKB-UniRule"/>
</dbReference>
<dbReference type="InterPro" id="IPR006612">
    <property type="entry name" value="THAP_Znf"/>
</dbReference>
<evidence type="ECO:0000256" key="4">
    <source>
        <dbReference type="ARBA" id="ARBA00023125"/>
    </source>
</evidence>
<reference evidence="9" key="1">
    <citation type="submission" date="2017-05" db="UniProtKB">
        <authorList>
            <consortium name="EnsemblMetazoa"/>
        </authorList>
    </citation>
    <scope>IDENTIFICATION</scope>
</reference>
<evidence type="ECO:0000259" key="8">
    <source>
        <dbReference type="PROSITE" id="PS50950"/>
    </source>
</evidence>
<dbReference type="AlphaFoldDB" id="A0A1X7UV67"/>
<dbReference type="SUPFAM" id="SSF57716">
    <property type="entry name" value="Glucocorticoid receptor-like (DNA-binding domain)"/>
    <property type="match status" value="1"/>
</dbReference>
<feature type="compositionally biased region" description="Acidic residues" evidence="7">
    <location>
        <begin position="104"/>
        <end position="147"/>
    </location>
</feature>
<keyword evidence="2 5" id="KW-0863">Zinc-finger</keyword>
<organism evidence="9">
    <name type="scientific">Amphimedon queenslandica</name>
    <name type="common">Sponge</name>
    <dbReference type="NCBI Taxonomy" id="400682"/>
    <lineage>
        <taxon>Eukaryota</taxon>
        <taxon>Metazoa</taxon>
        <taxon>Porifera</taxon>
        <taxon>Demospongiae</taxon>
        <taxon>Heteroscleromorpha</taxon>
        <taxon>Haplosclerida</taxon>
        <taxon>Niphatidae</taxon>
        <taxon>Amphimedon</taxon>
    </lineage>
</organism>
<dbReference type="SMART" id="SM00692">
    <property type="entry name" value="DM3"/>
    <property type="match status" value="1"/>
</dbReference>
<keyword evidence="3" id="KW-0862">Zinc</keyword>
<sequence length="385" mass="43967">MAIKAAAKFYRFPTEPDLKAKWIAAIKREKWEPTGCSRICSDHFITGNILGMRSKSPNHLDYVPSVFVYSKSCTENGLQRFHRSVARSTKCRSKFQSNLALVAVDDDPGEYDMEDSEVEESDDDPDGHDMEDSEAEESEDEAEDDIDGVGSTDKGIADGVEEDTFNDDIDDNSECDNDDNEGNDNFEDRYEEDAAESTDYCEDYDDKVNGTNSSYMYNRISDIDLEDKEIEIGELQLEIEKLNDVIEKYEQENQLLREDNCLLKQENSCIKAILAQLQIANCSNVHAIISLKRNVEVMQSKLEKNNFGANFITDNDRKTSFYTELVSFQMFLTLFNLLKPLFTTKISTRPLINEFFTLFKLRLDVPYQDIAYRAGLSSDEVGKIF</sequence>
<feature type="domain" description="THAP-type" evidence="8">
    <location>
        <begin position="1"/>
        <end position="67"/>
    </location>
</feature>
<keyword evidence="6" id="KW-0175">Coiled coil</keyword>
<dbReference type="PROSITE" id="PS50950">
    <property type="entry name" value="ZF_THAP"/>
    <property type="match status" value="1"/>
</dbReference>
<dbReference type="InParanoid" id="A0A1X7UV67"/>
<evidence type="ECO:0000313" key="9">
    <source>
        <dbReference type="EnsemblMetazoa" id="Aqu2.1.31561_001"/>
    </source>
</evidence>
<evidence type="ECO:0000256" key="6">
    <source>
        <dbReference type="SAM" id="Coils"/>
    </source>
</evidence>
<feature type="region of interest" description="Disordered" evidence="7">
    <location>
        <begin position="103"/>
        <end position="206"/>
    </location>
</feature>
<dbReference type="Pfam" id="PF05485">
    <property type="entry name" value="THAP"/>
    <property type="match status" value="1"/>
</dbReference>
<accession>A0A1X7UV67</accession>
<name>A0A1X7UV67_AMPQE</name>
<feature type="compositionally biased region" description="Acidic residues" evidence="7">
    <location>
        <begin position="159"/>
        <end position="205"/>
    </location>
</feature>
<evidence type="ECO:0000256" key="5">
    <source>
        <dbReference type="PROSITE-ProRule" id="PRU00309"/>
    </source>
</evidence>
<evidence type="ECO:0000256" key="3">
    <source>
        <dbReference type="ARBA" id="ARBA00022833"/>
    </source>
</evidence>
<protein>
    <recommendedName>
        <fullName evidence="8">THAP-type domain-containing protein</fullName>
    </recommendedName>
</protein>
<dbReference type="OrthoDB" id="6509764at2759"/>
<evidence type="ECO:0000256" key="2">
    <source>
        <dbReference type="ARBA" id="ARBA00022771"/>
    </source>
</evidence>
<dbReference type="EnsemblMetazoa" id="Aqu2.1.31561_001">
    <property type="protein sequence ID" value="Aqu2.1.31561_001"/>
    <property type="gene ID" value="Aqu2.1.31561"/>
</dbReference>
<keyword evidence="4 5" id="KW-0238">DNA-binding</keyword>
<dbReference type="PANTHER" id="PTHR23080">
    <property type="entry name" value="THAP DOMAIN PROTEIN"/>
    <property type="match status" value="1"/>
</dbReference>
<feature type="coiled-coil region" evidence="6">
    <location>
        <begin position="225"/>
        <end position="259"/>
    </location>
</feature>